<protein>
    <submittedName>
        <fullName evidence="1">Uncharacterized protein</fullName>
    </submittedName>
</protein>
<keyword evidence="2" id="KW-1185">Reference proteome</keyword>
<evidence type="ECO:0000313" key="1">
    <source>
        <dbReference type="EMBL" id="MFC6357204.1"/>
    </source>
</evidence>
<reference evidence="2" key="1">
    <citation type="journal article" date="2019" name="Int. J. Syst. Evol. Microbiol.">
        <title>The Global Catalogue of Microorganisms (GCM) 10K type strain sequencing project: providing services to taxonomists for standard genome sequencing and annotation.</title>
        <authorList>
            <consortium name="The Broad Institute Genomics Platform"/>
            <consortium name="The Broad Institute Genome Sequencing Center for Infectious Disease"/>
            <person name="Wu L."/>
            <person name="Ma J."/>
        </authorList>
    </citation>
    <scope>NUCLEOTIDE SEQUENCE [LARGE SCALE GENOMIC DNA]</scope>
    <source>
        <strain evidence="2">CCUG 43304</strain>
    </source>
</reference>
<name>A0ABW1VKC5_9MICO</name>
<dbReference type="EMBL" id="JBHSTP010000003">
    <property type="protein sequence ID" value="MFC6357204.1"/>
    <property type="molecule type" value="Genomic_DNA"/>
</dbReference>
<gene>
    <name evidence="1" type="ORF">ACFQB0_13920</name>
</gene>
<proteinExistence type="predicted"/>
<evidence type="ECO:0000313" key="2">
    <source>
        <dbReference type="Proteomes" id="UP001596306"/>
    </source>
</evidence>
<organism evidence="1 2">
    <name type="scientific">Luethyella okanaganae</name>
    <dbReference type="NCBI Taxonomy" id="69372"/>
    <lineage>
        <taxon>Bacteria</taxon>
        <taxon>Bacillati</taxon>
        <taxon>Actinomycetota</taxon>
        <taxon>Actinomycetes</taxon>
        <taxon>Micrococcales</taxon>
        <taxon>Microbacteriaceae</taxon>
        <taxon>Luethyella</taxon>
    </lineage>
</organism>
<sequence length="61" mass="6589">MKRSICGIAIPGRRRAGLALTPRGEFSIVIAGPFLARIPDTAWFRLATHRQTAAALTAERG</sequence>
<dbReference type="RefSeq" id="WP_386732833.1">
    <property type="nucleotide sequence ID" value="NZ_JBHSTP010000003.1"/>
</dbReference>
<accession>A0ABW1VKC5</accession>
<dbReference type="Proteomes" id="UP001596306">
    <property type="component" value="Unassembled WGS sequence"/>
</dbReference>
<comment type="caution">
    <text evidence="1">The sequence shown here is derived from an EMBL/GenBank/DDBJ whole genome shotgun (WGS) entry which is preliminary data.</text>
</comment>